<dbReference type="PANTHER" id="PTHR33295">
    <property type="entry name" value="ATPASE"/>
    <property type="match status" value="1"/>
</dbReference>
<gene>
    <name evidence="2" type="ORF">SAMN05421659_104114</name>
</gene>
<dbReference type="PANTHER" id="PTHR33295:SF20">
    <property type="entry name" value="ATPASE"/>
    <property type="match status" value="1"/>
</dbReference>
<sequence length="94" mass="11257">MNKRILRTAYLQILEEFKDKDIIKIITGIRRCGKSTLMEIFQDYLRENGVDEKHNISINFEDYNYVDLLEPKVLHTYVQESNTFEKCVLTLIRK</sequence>
<dbReference type="STRING" id="99656.SAMN05421659_104114"/>
<organism evidence="2 3">
    <name type="scientific">[Clostridium] fimetarium</name>
    <dbReference type="NCBI Taxonomy" id="99656"/>
    <lineage>
        <taxon>Bacteria</taxon>
        <taxon>Bacillati</taxon>
        <taxon>Bacillota</taxon>
        <taxon>Clostridia</taxon>
        <taxon>Lachnospirales</taxon>
        <taxon>Lachnospiraceae</taxon>
    </lineage>
</organism>
<dbReference type="Proteomes" id="UP000199701">
    <property type="component" value="Unassembled WGS sequence"/>
</dbReference>
<evidence type="ECO:0000313" key="2">
    <source>
        <dbReference type="EMBL" id="SEW08545.1"/>
    </source>
</evidence>
<evidence type="ECO:0000259" key="1">
    <source>
        <dbReference type="Pfam" id="PF13173"/>
    </source>
</evidence>
<dbReference type="EMBL" id="FOJI01000004">
    <property type="protein sequence ID" value="SEW08545.1"/>
    <property type="molecule type" value="Genomic_DNA"/>
</dbReference>
<dbReference type="RefSeq" id="WP_092451893.1">
    <property type="nucleotide sequence ID" value="NZ_FOJI01000004.1"/>
</dbReference>
<name>A0A1I0P304_9FIRM</name>
<protein>
    <recommendedName>
        <fullName evidence="1">AAA domain-containing protein</fullName>
    </recommendedName>
</protein>
<feature type="domain" description="AAA" evidence="1">
    <location>
        <begin position="23"/>
        <end position="82"/>
    </location>
</feature>
<evidence type="ECO:0000313" key="3">
    <source>
        <dbReference type="Proteomes" id="UP000199701"/>
    </source>
</evidence>
<dbReference type="OrthoDB" id="9801684at2"/>
<accession>A0A1I0P304</accession>
<proteinExistence type="predicted"/>
<dbReference type="InterPro" id="IPR041682">
    <property type="entry name" value="AAA_14"/>
</dbReference>
<dbReference type="SUPFAM" id="SSF52540">
    <property type="entry name" value="P-loop containing nucleoside triphosphate hydrolases"/>
    <property type="match status" value="1"/>
</dbReference>
<reference evidence="2 3" key="1">
    <citation type="submission" date="2016-10" db="EMBL/GenBank/DDBJ databases">
        <authorList>
            <person name="de Groot N.N."/>
        </authorList>
    </citation>
    <scope>NUCLEOTIDE SEQUENCE [LARGE SCALE GENOMIC DNA]</scope>
    <source>
        <strain evidence="2 3">DSM 9179</strain>
    </source>
</reference>
<keyword evidence="3" id="KW-1185">Reference proteome</keyword>
<dbReference type="Pfam" id="PF13173">
    <property type="entry name" value="AAA_14"/>
    <property type="match status" value="1"/>
</dbReference>
<dbReference type="InterPro" id="IPR027417">
    <property type="entry name" value="P-loop_NTPase"/>
</dbReference>
<dbReference type="AlphaFoldDB" id="A0A1I0P304"/>